<dbReference type="AlphaFoldDB" id="A0A0A0IWV4"/>
<evidence type="ECO:0000313" key="3">
    <source>
        <dbReference type="Proteomes" id="UP000030002"/>
    </source>
</evidence>
<proteinExistence type="predicted"/>
<accession>A0A0A0IWV4</accession>
<dbReference type="Proteomes" id="UP000030002">
    <property type="component" value="Unassembled WGS sequence"/>
</dbReference>
<feature type="region of interest" description="Disordered" evidence="1">
    <location>
        <begin position="40"/>
        <end position="64"/>
    </location>
</feature>
<name>A0A0A0IWV4_9MICO</name>
<evidence type="ECO:0000256" key="1">
    <source>
        <dbReference type="SAM" id="MobiDB-lite"/>
    </source>
</evidence>
<dbReference type="STRING" id="1385520.N802_11510"/>
<protein>
    <submittedName>
        <fullName evidence="2">Uncharacterized protein</fullName>
    </submittedName>
</protein>
<gene>
    <name evidence="2" type="ORF">N802_11510</name>
</gene>
<feature type="compositionally biased region" description="Polar residues" evidence="1">
    <location>
        <begin position="40"/>
        <end position="50"/>
    </location>
</feature>
<comment type="caution">
    <text evidence="2">The sequence shown here is derived from an EMBL/GenBank/DDBJ whole genome shotgun (WGS) entry which is preliminary data.</text>
</comment>
<sequence length="64" mass="6663">MPEGYTVSRASQASIDTLTTHWGGVVPLRSAVETAAVDSRTATTALQTTHPAARAPPSADMTRP</sequence>
<organism evidence="2 3">
    <name type="scientific">Knoellia sinensis KCTC 19936</name>
    <dbReference type="NCBI Taxonomy" id="1385520"/>
    <lineage>
        <taxon>Bacteria</taxon>
        <taxon>Bacillati</taxon>
        <taxon>Actinomycetota</taxon>
        <taxon>Actinomycetes</taxon>
        <taxon>Micrococcales</taxon>
        <taxon>Intrasporangiaceae</taxon>
        <taxon>Knoellia</taxon>
    </lineage>
</organism>
<evidence type="ECO:0000313" key="2">
    <source>
        <dbReference type="EMBL" id="KGN29690.1"/>
    </source>
</evidence>
<reference evidence="2 3" key="1">
    <citation type="submission" date="2013-08" db="EMBL/GenBank/DDBJ databases">
        <title>The genome sequence of Knoellia sinensis.</title>
        <authorList>
            <person name="Zhu W."/>
            <person name="Wang G."/>
        </authorList>
    </citation>
    <scope>NUCLEOTIDE SEQUENCE [LARGE SCALE GENOMIC DNA]</scope>
    <source>
        <strain evidence="2 3">KCTC 19936</strain>
    </source>
</reference>
<dbReference type="EMBL" id="AVPJ01000032">
    <property type="protein sequence ID" value="KGN29690.1"/>
    <property type="molecule type" value="Genomic_DNA"/>
</dbReference>
<keyword evidence="3" id="KW-1185">Reference proteome</keyword>